<dbReference type="AlphaFoldDB" id="A0A0S2LV61"/>
<dbReference type="InterPro" id="IPR018076">
    <property type="entry name" value="T2SS_GspF_dom"/>
</dbReference>
<comment type="subcellular location">
    <subcellularLocation>
        <location evidence="1">Cell membrane</location>
        <topology evidence="1">Multi-pass membrane protein</topology>
    </subcellularLocation>
</comment>
<feature type="transmembrane region" description="Helical" evidence="6">
    <location>
        <begin position="64"/>
        <end position="85"/>
    </location>
</feature>
<evidence type="ECO:0000256" key="2">
    <source>
        <dbReference type="ARBA" id="ARBA00022475"/>
    </source>
</evidence>
<name>A0A0S2LV61_9MICC</name>
<dbReference type="Proteomes" id="UP000059574">
    <property type="component" value="Chromosome"/>
</dbReference>
<dbReference type="Gene3D" id="1.20.81.30">
    <property type="entry name" value="Type II secretion system (T2SS), domain F"/>
    <property type="match status" value="1"/>
</dbReference>
<keyword evidence="4 6" id="KW-1133">Transmembrane helix</keyword>
<sequence length="138" mass="13915">MPLLLDLLGTALESGLTISNALQVVAQVSGSGIRESLLRVSAALEIGASWQDAWQGNTGNSELAQLHAALSFGALSGAGAAPLLYAEAAHIRKAGGRQAEKRAAALGVKLVLPLGLCSLPAFVALGIVPVVIAMVPAL</sequence>
<feature type="transmembrane region" description="Helical" evidence="6">
    <location>
        <begin position="106"/>
        <end position="135"/>
    </location>
</feature>
<gene>
    <name evidence="8" type="ORF">AS189_01320</name>
</gene>
<accession>A0A0S2LV61</accession>
<organism evidence="8 9">
    <name type="scientific">Arthrobacter alpinus</name>
    <dbReference type="NCBI Taxonomy" id="656366"/>
    <lineage>
        <taxon>Bacteria</taxon>
        <taxon>Bacillati</taxon>
        <taxon>Actinomycetota</taxon>
        <taxon>Actinomycetes</taxon>
        <taxon>Micrococcales</taxon>
        <taxon>Micrococcaceae</taxon>
        <taxon>Arthrobacter</taxon>
    </lineage>
</organism>
<dbReference type="Pfam" id="PF00482">
    <property type="entry name" value="T2SSF"/>
    <property type="match status" value="1"/>
</dbReference>
<reference evidence="9" key="1">
    <citation type="submission" date="2015-11" db="EMBL/GenBank/DDBJ databases">
        <authorList>
            <person name="Kumar R."/>
            <person name="Singh D."/>
            <person name="Swarnkar M.K."/>
            <person name="Singh A.K."/>
            <person name="Kumar S."/>
        </authorList>
    </citation>
    <scope>NUCLEOTIDE SEQUENCE [LARGE SCALE GENOMIC DNA]</scope>
    <source>
        <strain evidence="9">ERGS4:06</strain>
    </source>
</reference>
<evidence type="ECO:0000313" key="9">
    <source>
        <dbReference type="Proteomes" id="UP000059574"/>
    </source>
</evidence>
<evidence type="ECO:0000256" key="3">
    <source>
        <dbReference type="ARBA" id="ARBA00022692"/>
    </source>
</evidence>
<keyword evidence="3 6" id="KW-0812">Transmembrane</keyword>
<dbReference type="GO" id="GO:0005886">
    <property type="term" value="C:plasma membrane"/>
    <property type="evidence" value="ECO:0007669"/>
    <property type="project" value="UniProtKB-SubCell"/>
</dbReference>
<evidence type="ECO:0000256" key="4">
    <source>
        <dbReference type="ARBA" id="ARBA00022989"/>
    </source>
</evidence>
<keyword evidence="5 6" id="KW-0472">Membrane</keyword>
<evidence type="ECO:0000313" key="8">
    <source>
        <dbReference type="EMBL" id="ALO65380.1"/>
    </source>
</evidence>
<proteinExistence type="predicted"/>
<dbReference type="RefSeq" id="WP_062285764.1">
    <property type="nucleotide sequence ID" value="NZ_CP013200.1"/>
</dbReference>
<dbReference type="PANTHER" id="PTHR35007:SF3">
    <property type="entry name" value="POSSIBLE CONSERVED ALANINE RICH MEMBRANE PROTEIN"/>
    <property type="match status" value="1"/>
</dbReference>
<protein>
    <recommendedName>
        <fullName evidence="7">Type II secretion system protein GspF domain-containing protein</fullName>
    </recommendedName>
</protein>
<evidence type="ECO:0000259" key="7">
    <source>
        <dbReference type="Pfam" id="PF00482"/>
    </source>
</evidence>
<evidence type="ECO:0000256" key="6">
    <source>
        <dbReference type="SAM" id="Phobius"/>
    </source>
</evidence>
<evidence type="ECO:0000256" key="1">
    <source>
        <dbReference type="ARBA" id="ARBA00004651"/>
    </source>
</evidence>
<reference evidence="8 9" key="2">
    <citation type="journal article" date="2016" name="J. Biotechnol.">
        <title>Complete genome sequence of Arthrobacter alpinus ERGS4:06, a yellow pigmented bacterium tolerant to cold and radiations isolated from Sikkim Himalaya.</title>
        <authorList>
            <person name="Kumar R."/>
            <person name="Singh D."/>
            <person name="Swarnkar M.K."/>
            <person name="Singh A.K."/>
            <person name="Kumar S."/>
        </authorList>
    </citation>
    <scope>NUCLEOTIDE SEQUENCE [LARGE SCALE GENOMIC DNA]</scope>
    <source>
        <strain evidence="8 9">ERGS4:06</strain>
    </source>
</reference>
<dbReference type="PANTHER" id="PTHR35007">
    <property type="entry name" value="INTEGRAL MEMBRANE PROTEIN-RELATED"/>
    <property type="match status" value="1"/>
</dbReference>
<keyword evidence="2" id="KW-1003">Cell membrane</keyword>
<evidence type="ECO:0000256" key="5">
    <source>
        <dbReference type="ARBA" id="ARBA00023136"/>
    </source>
</evidence>
<feature type="domain" description="Type II secretion system protein GspF" evidence="7">
    <location>
        <begin position="5"/>
        <end position="125"/>
    </location>
</feature>
<dbReference type="EMBL" id="CP013200">
    <property type="protein sequence ID" value="ALO65380.1"/>
    <property type="molecule type" value="Genomic_DNA"/>
</dbReference>
<dbReference type="InterPro" id="IPR042094">
    <property type="entry name" value="T2SS_GspF_sf"/>
</dbReference>